<dbReference type="GO" id="GO:0003700">
    <property type="term" value="F:DNA-binding transcription factor activity"/>
    <property type="evidence" value="ECO:0007669"/>
    <property type="project" value="InterPro"/>
</dbReference>
<organism evidence="2">
    <name type="scientific">uncultured Caudovirales phage</name>
    <dbReference type="NCBI Taxonomy" id="2100421"/>
    <lineage>
        <taxon>Viruses</taxon>
        <taxon>Duplodnaviria</taxon>
        <taxon>Heunggongvirae</taxon>
        <taxon>Uroviricota</taxon>
        <taxon>Caudoviricetes</taxon>
        <taxon>Peduoviridae</taxon>
        <taxon>Maltschvirus</taxon>
        <taxon>Maltschvirus maltsch</taxon>
    </lineage>
</organism>
<dbReference type="GO" id="GO:0000428">
    <property type="term" value="C:DNA-directed RNA polymerase complex"/>
    <property type="evidence" value="ECO:0007669"/>
    <property type="project" value="UniProtKB-KW"/>
</dbReference>
<keyword evidence="2" id="KW-0240">DNA-directed RNA polymerase</keyword>
<dbReference type="Pfam" id="PF04542">
    <property type="entry name" value="Sigma70_r2"/>
    <property type="match status" value="1"/>
</dbReference>
<name>A0A6J5NQT9_9CAUD</name>
<dbReference type="SUPFAM" id="SSF88946">
    <property type="entry name" value="Sigma2 domain of RNA polymerase sigma factors"/>
    <property type="match status" value="1"/>
</dbReference>
<feature type="domain" description="RNA polymerase sigma-70 region 2" evidence="1">
    <location>
        <begin position="38"/>
        <end position="98"/>
    </location>
</feature>
<gene>
    <name evidence="2" type="ORF">UFOVP731_48</name>
</gene>
<sequence length="200" mass="23080">MLGRVGSTPTLCMITIFEAHAVMERELIGLPESEAVALIYSGARKYMMRGVEVDEWCQDFAAHILRNTERYDPLLAKPSTWVYACARNYYLNRLNSHKAMKQVSKFSIHRLEGETIDLVSKSSESQYLVDFHRLDSDLRSALRFVPEIEKDVVVKQLDGISKIKQAKNCGVTRQMIDMRYRRALGRMRERMVDLGYGHDD</sequence>
<reference evidence="2" key="1">
    <citation type="submission" date="2020-04" db="EMBL/GenBank/DDBJ databases">
        <authorList>
            <person name="Chiriac C."/>
            <person name="Salcher M."/>
            <person name="Ghai R."/>
            <person name="Kavagutti S V."/>
        </authorList>
    </citation>
    <scope>NUCLEOTIDE SEQUENCE</scope>
</reference>
<evidence type="ECO:0000313" key="2">
    <source>
        <dbReference type="EMBL" id="CAB4161377.1"/>
    </source>
</evidence>
<dbReference type="InterPro" id="IPR014284">
    <property type="entry name" value="RNA_pol_sigma-70_dom"/>
</dbReference>
<dbReference type="Gene3D" id="1.10.1740.10">
    <property type="match status" value="1"/>
</dbReference>
<keyword evidence="2" id="KW-0804">Transcription</keyword>
<dbReference type="GO" id="GO:0006352">
    <property type="term" value="P:DNA-templated transcription initiation"/>
    <property type="evidence" value="ECO:0007669"/>
    <property type="project" value="InterPro"/>
</dbReference>
<proteinExistence type="predicted"/>
<dbReference type="InterPro" id="IPR007627">
    <property type="entry name" value="RNA_pol_sigma70_r2"/>
</dbReference>
<dbReference type="InterPro" id="IPR013325">
    <property type="entry name" value="RNA_pol_sigma_r2"/>
</dbReference>
<accession>A0A6J5NQT9</accession>
<dbReference type="EMBL" id="LR796705">
    <property type="protein sequence ID" value="CAB4161377.1"/>
    <property type="molecule type" value="Genomic_DNA"/>
</dbReference>
<dbReference type="NCBIfam" id="TIGR02937">
    <property type="entry name" value="sigma70-ECF"/>
    <property type="match status" value="1"/>
</dbReference>
<protein>
    <submittedName>
        <fullName evidence="2">RpoE DNA-directed RNA polymerase specialized sigma subunit, sigma24 homolog</fullName>
    </submittedName>
</protein>
<evidence type="ECO:0000259" key="1">
    <source>
        <dbReference type="Pfam" id="PF04542"/>
    </source>
</evidence>